<gene>
    <name evidence="2" type="ORF">OCA8868_03138</name>
</gene>
<dbReference type="AlphaFoldDB" id="A0A238KNU0"/>
<dbReference type="InterPro" id="IPR011646">
    <property type="entry name" value="KAP_P-loop"/>
</dbReference>
<dbReference type="InterPro" id="IPR052754">
    <property type="entry name" value="NTPase_KAP_P-loop"/>
</dbReference>
<dbReference type="PANTHER" id="PTHR22674">
    <property type="entry name" value="NTPASE, KAP FAMILY P-LOOP DOMAIN-CONTAINING 1"/>
    <property type="match status" value="1"/>
</dbReference>
<dbReference type="Pfam" id="PF07693">
    <property type="entry name" value="KAP_NTPase"/>
    <property type="match status" value="1"/>
</dbReference>
<dbReference type="PANTHER" id="PTHR22674:SF6">
    <property type="entry name" value="NTPASE KAP FAMILY P-LOOP DOMAIN-CONTAINING PROTEIN 1"/>
    <property type="match status" value="1"/>
</dbReference>
<protein>
    <submittedName>
        <fullName evidence="2">KAP family P-loop domain protein</fullName>
    </submittedName>
</protein>
<sequence length="483" mass="53346">MTSDEIWGEDLLNVRARGETFTNLIKSIDDSKVISIEAGFGRGKTFFREAWAKHLKAEGEVVIQIDAQKSDHSGDPVVTFIGALVEALGPKDETTASKLKKSGLKWAAVGGRAVAGAVIGRAVDGVIEAAGQAAAGDEDTSAPLETLVDGVGDGLSKVAKQLIATQMKAEKARAEELPQQLDNLRFALTMKDGENAETKVKREKKNGPDRVVILIDELDRCHPDYVIALLEAMKLVFDRAGYVFVLMVNAKHLERLANHRFGKPEQDDKDDDHEEYLEKFVDIRLSLGTTKEVIGEAARALVLDKLDIIGVPFGEGPEFTVERAAEVAAQLAPLSGLSMRQIERVLLKVEVALRCYRNVPLDAPLLVWLAFDEATDGGVIFENILPRAALSSRMLSRFEELQQQAGEAEDYYKARTRIEREHREAIGKIGSTLFDLEPERYRVGRHDLREWYKVLVGLSPYFVPEHKAVLSAAHIVQFHEASG</sequence>
<dbReference type="EMBL" id="FXYD01000006">
    <property type="protein sequence ID" value="SMX44398.1"/>
    <property type="molecule type" value="Genomic_DNA"/>
</dbReference>
<dbReference type="Proteomes" id="UP000203464">
    <property type="component" value="Unassembled WGS sequence"/>
</dbReference>
<feature type="domain" description="KAP NTPase" evidence="1">
    <location>
        <begin position="23"/>
        <end position="296"/>
    </location>
</feature>
<accession>A0A238KNU0</accession>
<dbReference type="SUPFAM" id="SSF52540">
    <property type="entry name" value="P-loop containing nucleoside triphosphate hydrolases"/>
    <property type="match status" value="1"/>
</dbReference>
<name>A0A238KNU0_9RHOB</name>
<dbReference type="RefSeq" id="WP_179214877.1">
    <property type="nucleotide sequence ID" value="NZ_FXYD01000006.1"/>
</dbReference>
<evidence type="ECO:0000313" key="3">
    <source>
        <dbReference type="Proteomes" id="UP000203464"/>
    </source>
</evidence>
<keyword evidence="3" id="KW-1185">Reference proteome</keyword>
<dbReference type="InterPro" id="IPR027417">
    <property type="entry name" value="P-loop_NTPase"/>
</dbReference>
<proteinExistence type="predicted"/>
<reference evidence="3" key="1">
    <citation type="submission" date="2017-05" db="EMBL/GenBank/DDBJ databases">
        <authorList>
            <person name="Rodrigo-Torres L."/>
            <person name="Arahal R. D."/>
            <person name="Lucena T."/>
        </authorList>
    </citation>
    <scope>NUCLEOTIDE SEQUENCE [LARGE SCALE GENOMIC DNA]</scope>
    <source>
        <strain evidence="3">CECT 8868</strain>
    </source>
</reference>
<organism evidence="2 3">
    <name type="scientific">Octadecabacter ascidiaceicola</name>
    <dbReference type="NCBI Taxonomy" id="1655543"/>
    <lineage>
        <taxon>Bacteria</taxon>
        <taxon>Pseudomonadati</taxon>
        <taxon>Pseudomonadota</taxon>
        <taxon>Alphaproteobacteria</taxon>
        <taxon>Rhodobacterales</taxon>
        <taxon>Roseobacteraceae</taxon>
        <taxon>Octadecabacter</taxon>
    </lineage>
</organism>
<evidence type="ECO:0000313" key="2">
    <source>
        <dbReference type="EMBL" id="SMX44398.1"/>
    </source>
</evidence>
<evidence type="ECO:0000259" key="1">
    <source>
        <dbReference type="Pfam" id="PF07693"/>
    </source>
</evidence>